<accession>A0A085V5X8</accession>
<dbReference type="InterPro" id="IPR040198">
    <property type="entry name" value="Fido_containing"/>
</dbReference>
<keyword evidence="2" id="KW-0547">Nucleotide-binding</keyword>
<feature type="domain" description="Fido" evidence="3">
    <location>
        <begin position="234"/>
        <end position="380"/>
    </location>
</feature>
<sequence>MQVGFKALADRYAIALAQPLRVESVIGTTRRSREANGHVENKYPASYQPADDFAGHFEFGLKYEEIHLEFFSRLFAAVGAAPVEAWCRQAPFGQYARRTGFLYEWLTGQHLDVPDVTNGGYVDAISSQHYLTRIEALRVRRWRINDNLPGVTAFCPLIRRTETVQLALQFDVDAALRELNQTFGADILIRTASWLTFKESRASFLIEKEADKSDRIQRFAHVIGKYCGHIDDPLSNASLRTLQAGILGDDAVGLGLRRSPVFVGQATMREDIVHYIAPQFEQIPQLLEGLKAFELATRGAEPLARAAALAFAFVYIHPMRDGNGRIHRFLINDSLIRDKAVPDGVILPVSATITSSIDFRARYDRTLEVFSRPFMQRYAASHRFGELVVYEDGTSSNLVFDDYDDAQFAWRYPDLTEHALYTAQVVAHTVRTEMADEARVLVIFQRAQERLKEVLEMPDQDANRIIRSLKENGWQVSGKLKNAYPQLDDAHRAERVVEAVRSAFEDREVGSSEGLTAQ</sequence>
<feature type="binding site" evidence="2">
    <location>
        <begin position="321"/>
        <end position="328"/>
    </location>
    <ligand>
        <name>ATP</name>
        <dbReference type="ChEBI" id="CHEBI:30616"/>
    </ligand>
</feature>
<dbReference type="PANTHER" id="PTHR13504:SF38">
    <property type="entry name" value="FIDO DOMAIN-CONTAINING PROTEIN"/>
    <property type="match status" value="1"/>
</dbReference>
<evidence type="ECO:0000256" key="1">
    <source>
        <dbReference type="PIRSR" id="PIRSR640198-1"/>
    </source>
</evidence>
<dbReference type="Proteomes" id="UP000028643">
    <property type="component" value="Unassembled WGS sequence"/>
</dbReference>
<dbReference type="PATRIC" id="fig|317.174.peg.3182"/>
<evidence type="ECO:0000313" key="5">
    <source>
        <dbReference type="Proteomes" id="UP000028643"/>
    </source>
</evidence>
<reference evidence="4 5" key="1">
    <citation type="submission" date="2014-07" db="EMBL/GenBank/DDBJ databases">
        <title>Draft Genome Sequences of Environmental Pseudomonas syringae strains.</title>
        <authorList>
            <person name="Baltrus D.A."/>
            <person name="Berge O."/>
            <person name="Morris C."/>
        </authorList>
    </citation>
    <scope>NUCLEOTIDE SEQUENCE [LARGE SCALE GENOMIC DNA]</scope>
    <source>
        <strain evidence="4 5">CEB003</strain>
    </source>
</reference>
<dbReference type="RefSeq" id="WP_047576078.1">
    <property type="nucleotide sequence ID" value="NZ_JPQT01000108.1"/>
</dbReference>
<dbReference type="Gene3D" id="1.10.3290.10">
    <property type="entry name" value="Fido-like domain"/>
    <property type="match status" value="1"/>
</dbReference>
<keyword evidence="4" id="KW-0132">Cell division</keyword>
<proteinExistence type="predicted"/>
<dbReference type="SUPFAM" id="SSF140931">
    <property type="entry name" value="Fic-like"/>
    <property type="match status" value="1"/>
</dbReference>
<evidence type="ECO:0000256" key="2">
    <source>
        <dbReference type="PIRSR" id="PIRSR640198-2"/>
    </source>
</evidence>
<feature type="active site" evidence="1">
    <location>
        <position position="317"/>
    </location>
</feature>
<name>A0A085V5X8_PSESX</name>
<evidence type="ECO:0000259" key="3">
    <source>
        <dbReference type="PROSITE" id="PS51459"/>
    </source>
</evidence>
<dbReference type="InterPro" id="IPR036597">
    <property type="entry name" value="Fido-like_dom_sf"/>
</dbReference>
<evidence type="ECO:0000313" key="4">
    <source>
        <dbReference type="EMBL" id="KFE50841.1"/>
    </source>
</evidence>
<dbReference type="Pfam" id="PF02661">
    <property type="entry name" value="Fic"/>
    <property type="match status" value="1"/>
</dbReference>
<dbReference type="PANTHER" id="PTHR13504">
    <property type="entry name" value="FIDO DOMAIN-CONTAINING PROTEIN DDB_G0283145"/>
    <property type="match status" value="1"/>
</dbReference>
<keyword evidence="4" id="KW-0131">Cell cycle</keyword>
<gene>
    <name evidence="4" type="ORF">IV02_15565</name>
</gene>
<dbReference type="GO" id="GO:0051301">
    <property type="term" value="P:cell division"/>
    <property type="evidence" value="ECO:0007669"/>
    <property type="project" value="UniProtKB-KW"/>
</dbReference>
<dbReference type="InterPro" id="IPR003812">
    <property type="entry name" value="Fido"/>
</dbReference>
<dbReference type="PROSITE" id="PS51459">
    <property type="entry name" value="FIDO"/>
    <property type="match status" value="1"/>
</dbReference>
<dbReference type="EMBL" id="JPQT01000108">
    <property type="protein sequence ID" value="KFE50841.1"/>
    <property type="molecule type" value="Genomic_DNA"/>
</dbReference>
<dbReference type="AlphaFoldDB" id="A0A085V5X8"/>
<organism evidence="4 5">
    <name type="scientific">Pseudomonas syringae</name>
    <dbReference type="NCBI Taxonomy" id="317"/>
    <lineage>
        <taxon>Bacteria</taxon>
        <taxon>Pseudomonadati</taxon>
        <taxon>Pseudomonadota</taxon>
        <taxon>Gammaproteobacteria</taxon>
        <taxon>Pseudomonadales</taxon>
        <taxon>Pseudomonadaceae</taxon>
        <taxon>Pseudomonas</taxon>
    </lineage>
</organism>
<keyword evidence="2" id="KW-0067">ATP-binding</keyword>
<comment type="caution">
    <text evidence="4">The sequence shown here is derived from an EMBL/GenBank/DDBJ whole genome shotgun (WGS) entry which is preliminary data.</text>
</comment>
<dbReference type="GO" id="GO:0005524">
    <property type="term" value="F:ATP binding"/>
    <property type="evidence" value="ECO:0007669"/>
    <property type="project" value="UniProtKB-KW"/>
</dbReference>
<protein>
    <submittedName>
        <fullName evidence="4">Cell division protein Fic</fullName>
    </submittedName>
</protein>